<feature type="domain" description="PHB de-polymerase C-terminal" evidence="1">
    <location>
        <begin position="218"/>
        <end position="389"/>
    </location>
</feature>
<dbReference type="PIRSF" id="PIRSF020818">
    <property type="entry name" value="PHB_depoly_PhaZ"/>
    <property type="match status" value="1"/>
</dbReference>
<dbReference type="EMBL" id="CP133270">
    <property type="protein sequence ID" value="WVX65861.1"/>
    <property type="molecule type" value="Genomic_DNA"/>
</dbReference>
<evidence type="ECO:0000313" key="3">
    <source>
        <dbReference type="Proteomes" id="UP001330434"/>
    </source>
</evidence>
<dbReference type="InterPro" id="IPR029058">
    <property type="entry name" value="AB_hydrolase_fold"/>
</dbReference>
<accession>A0ABZ2C0Y7</accession>
<reference evidence="2 3" key="1">
    <citation type="journal article" date="2024" name="Environ. Microbiol.">
        <title>Novel evolutionary insights on the interactions of the Holosporales (Alphaproteobacteria) with eukaryotic hosts from comparative genomics.</title>
        <authorList>
            <person name="Giovannini M."/>
            <person name="Petroni G."/>
            <person name="Castelli M."/>
        </authorList>
    </citation>
    <scope>NUCLEOTIDE SEQUENCE [LARGE SCALE GENOMIC DNA]</scope>
    <source>
        <strain evidence="2 3">US_Bl 15I1</strain>
    </source>
</reference>
<dbReference type="PANTHER" id="PTHR36837">
    <property type="entry name" value="POLY(3-HYDROXYALKANOATE) POLYMERASE SUBUNIT PHAC"/>
    <property type="match status" value="1"/>
</dbReference>
<dbReference type="Pfam" id="PF06850">
    <property type="entry name" value="PHB_depo_C"/>
    <property type="match status" value="1"/>
</dbReference>
<name>A0ABZ2C0Y7_9PROT</name>
<protein>
    <submittedName>
        <fullName evidence="2">Intracellular PHB depolymerase</fullName>
    </submittedName>
</protein>
<evidence type="ECO:0000313" key="2">
    <source>
        <dbReference type="EMBL" id="WVX65861.1"/>
    </source>
</evidence>
<dbReference type="InterPro" id="IPR010915">
    <property type="entry name" value="PHB_depoly_PhaZ"/>
</dbReference>
<dbReference type="Proteomes" id="UP001330434">
    <property type="component" value="Chromosome"/>
</dbReference>
<dbReference type="InterPro" id="IPR009656">
    <property type="entry name" value="PHB_depo_C"/>
</dbReference>
<dbReference type="SUPFAM" id="SSF53474">
    <property type="entry name" value="alpha/beta-Hydrolases"/>
    <property type="match status" value="1"/>
</dbReference>
<dbReference type="NCBIfam" id="TIGR01849">
    <property type="entry name" value="PHB_depoly_PhaZ"/>
    <property type="match status" value="1"/>
</dbReference>
<sequence length="389" mass="44215">MKFEAEWLYYMNDARSFALAPMNIWASFARQAVNNPFVPTTIGDSARKMGAGLEMMERFTRRFGKPAWGVDSVKMEDGTEVKITPKVVESRPFCDLLHFEKHLQRSEDKKKLKNQPRVLLVAPMSGHYATLLRGTVQAFLPNNDVYITDWKNCRDIPLAVGTFTLDDYIDYLMAFFHELGPNLHIVAVCQPSVPVLATVSIMAALKDHHQPFSMTLMGGPIDTRENPTKANVSACERPLWWFEENIIASVPFYYPGFMRRVCPGFLMLTGFMSLNMDRHMDAHAGLYQHLIKGDDESATASKKFYDEYLSVMDLPAEYFLESMRTSFQEHLLPKGHMMWRSHAVRPQLIKDTALMTVEGELDDISGVGQTKAAHILCSGIHPGKHKHHL</sequence>
<organism evidence="2 3">
    <name type="scientific">Candidatus Bealeia paramacronuclearis</name>
    <dbReference type="NCBI Taxonomy" id="1921001"/>
    <lineage>
        <taxon>Bacteria</taxon>
        <taxon>Pseudomonadati</taxon>
        <taxon>Pseudomonadota</taxon>
        <taxon>Alphaproteobacteria</taxon>
        <taxon>Holosporales</taxon>
        <taxon>Holosporaceae</taxon>
        <taxon>Candidatus Bealeia</taxon>
    </lineage>
</organism>
<evidence type="ECO:0000259" key="1">
    <source>
        <dbReference type="Pfam" id="PF06850"/>
    </source>
</evidence>
<gene>
    <name evidence="2" type="ORF">Bealeia1_00027</name>
</gene>
<proteinExistence type="predicted"/>
<dbReference type="InterPro" id="IPR051321">
    <property type="entry name" value="PHA/PHB_synthase"/>
</dbReference>
<dbReference type="PANTHER" id="PTHR36837:SF4">
    <property type="entry name" value="BLR0908 PROTEIN"/>
    <property type="match status" value="1"/>
</dbReference>
<keyword evidence="3" id="KW-1185">Reference proteome</keyword>